<keyword evidence="2" id="KW-1185">Reference proteome</keyword>
<organism evidence="1 2">
    <name type="scientific">Yoonia ponticola</name>
    <dbReference type="NCBI Taxonomy" id="1524255"/>
    <lineage>
        <taxon>Bacteria</taxon>
        <taxon>Pseudomonadati</taxon>
        <taxon>Pseudomonadota</taxon>
        <taxon>Alphaproteobacteria</taxon>
        <taxon>Rhodobacterales</taxon>
        <taxon>Paracoccaceae</taxon>
        <taxon>Yoonia</taxon>
    </lineage>
</organism>
<dbReference type="CDD" id="cd00377">
    <property type="entry name" value="ICL_PEPM"/>
    <property type="match status" value="1"/>
</dbReference>
<keyword evidence="1" id="KW-0456">Lyase</keyword>
<dbReference type="InterPro" id="IPR040442">
    <property type="entry name" value="Pyrv_kinase-like_dom_sf"/>
</dbReference>
<dbReference type="EMBL" id="JACIJM010000003">
    <property type="protein sequence ID" value="MBB5721651.1"/>
    <property type="molecule type" value="Genomic_DNA"/>
</dbReference>
<dbReference type="Gene3D" id="3.20.20.60">
    <property type="entry name" value="Phosphoenolpyruvate-binding domains"/>
    <property type="match status" value="1"/>
</dbReference>
<sequence length="271" mass="28202">MTDIGATFRALHIPGKPFILANAWDIGSAKMLAGLGAQALATSSAAHAFTQGKADGGTLTRDVALAHAQDIVAATPLPVQGDFENGFGDDPETCAETVRLAAEIGLAGICIEDIIPATTDAYDFDLAVDRIKAAASAARALPRDFVLTARADGIMWDRYDVDEAIRRLQAFEAAGADCLYAPMPKTAADLAKITAAVSAPVNALIAGDYTQMDIAAFAKLNVARLSLGSSLARITHRAIYDAAQEMFGNGGFTSLGHGIDGAKIDAMMTDT</sequence>
<dbReference type="Pfam" id="PF13714">
    <property type="entry name" value="PEP_mutase"/>
    <property type="match status" value="1"/>
</dbReference>
<dbReference type="RefSeq" id="WP_183527204.1">
    <property type="nucleotide sequence ID" value="NZ_JACIJM010000003.1"/>
</dbReference>
<name>A0A7W9BJT7_9RHOB</name>
<evidence type="ECO:0000313" key="1">
    <source>
        <dbReference type="EMBL" id="MBB5721651.1"/>
    </source>
</evidence>
<protein>
    <submittedName>
        <fullName evidence="1">2-methylisocitrate lyase-like PEP mutase family enzyme</fullName>
    </submittedName>
</protein>
<accession>A0A7W9BJT7</accession>
<dbReference type="PANTHER" id="PTHR42905">
    <property type="entry name" value="PHOSPHOENOLPYRUVATE CARBOXYLASE"/>
    <property type="match status" value="1"/>
</dbReference>
<dbReference type="Proteomes" id="UP000535415">
    <property type="component" value="Unassembled WGS sequence"/>
</dbReference>
<reference evidence="1 2" key="1">
    <citation type="submission" date="2020-08" db="EMBL/GenBank/DDBJ databases">
        <title>Genomic Encyclopedia of Type Strains, Phase IV (KMG-IV): sequencing the most valuable type-strain genomes for metagenomic binning, comparative biology and taxonomic classification.</title>
        <authorList>
            <person name="Goeker M."/>
        </authorList>
    </citation>
    <scope>NUCLEOTIDE SEQUENCE [LARGE SCALE GENOMIC DNA]</scope>
    <source>
        <strain evidence="1 2">DSM 101064</strain>
    </source>
</reference>
<dbReference type="PANTHER" id="PTHR42905:SF16">
    <property type="entry name" value="CARBOXYPHOSPHONOENOLPYRUVATE PHOSPHONOMUTASE-LIKE PROTEIN (AFU_ORTHOLOGUE AFUA_5G07230)"/>
    <property type="match status" value="1"/>
</dbReference>
<dbReference type="InterPro" id="IPR039556">
    <property type="entry name" value="ICL/PEPM"/>
</dbReference>
<dbReference type="InterPro" id="IPR015813">
    <property type="entry name" value="Pyrv/PenolPyrv_kinase-like_dom"/>
</dbReference>
<dbReference type="SUPFAM" id="SSF51621">
    <property type="entry name" value="Phosphoenolpyruvate/pyruvate domain"/>
    <property type="match status" value="1"/>
</dbReference>
<gene>
    <name evidence="1" type="ORF">FHS72_001263</name>
</gene>
<proteinExistence type="predicted"/>
<evidence type="ECO:0000313" key="2">
    <source>
        <dbReference type="Proteomes" id="UP000535415"/>
    </source>
</evidence>
<dbReference type="GO" id="GO:0016829">
    <property type="term" value="F:lyase activity"/>
    <property type="evidence" value="ECO:0007669"/>
    <property type="project" value="UniProtKB-KW"/>
</dbReference>
<comment type="caution">
    <text evidence="1">The sequence shown here is derived from an EMBL/GenBank/DDBJ whole genome shotgun (WGS) entry which is preliminary data.</text>
</comment>
<dbReference type="AlphaFoldDB" id="A0A7W9BJT7"/>